<gene>
    <name evidence="3" type="ORF">C8E83_0907</name>
</gene>
<reference evidence="3 4" key="1">
    <citation type="submission" date="2018-10" db="EMBL/GenBank/DDBJ databases">
        <title>Sequencing the genomes of 1000 actinobacteria strains.</title>
        <authorList>
            <person name="Klenk H.-P."/>
        </authorList>
    </citation>
    <scope>NUCLEOTIDE SEQUENCE [LARGE SCALE GENOMIC DNA]</scope>
    <source>
        <strain evidence="3 4">DSM 17894</strain>
    </source>
</reference>
<dbReference type="InterPro" id="IPR000253">
    <property type="entry name" value="FHA_dom"/>
</dbReference>
<sequence length="129" mass="13583">MTTSSPARFHSVRIGAATFALDAPLIVGRRPSPPRIVRGAVPRLAAVPSARGEVSATHVDIRQEGTAVVVTDMRSTNGTRVVIPGRLPVALRQGESIVVLAGTIVDIGDGNHLEILPLNRLVPQEESAL</sequence>
<accession>A0A495IDT6</accession>
<organism evidence="3 4">
    <name type="scientific">Frondihabitans australicus</name>
    <dbReference type="NCBI Taxonomy" id="386892"/>
    <lineage>
        <taxon>Bacteria</taxon>
        <taxon>Bacillati</taxon>
        <taxon>Actinomycetota</taxon>
        <taxon>Actinomycetes</taxon>
        <taxon>Micrococcales</taxon>
        <taxon>Microbacteriaceae</taxon>
        <taxon>Frondihabitans</taxon>
    </lineage>
</organism>
<dbReference type="Pfam" id="PF00498">
    <property type="entry name" value="FHA"/>
    <property type="match status" value="1"/>
</dbReference>
<keyword evidence="4" id="KW-1185">Reference proteome</keyword>
<feature type="domain" description="FHA" evidence="2">
    <location>
        <begin position="52"/>
        <end position="97"/>
    </location>
</feature>
<dbReference type="Proteomes" id="UP000280008">
    <property type="component" value="Unassembled WGS sequence"/>
</dbReference>
<dbReference type="OrthoDB" id="5485098at2"/>
<dbReference type="Gene3D" id="2.60.200.20">
    <property type="match status" value="1"/>
</dbReference>
<evidence type="ECO:0000259" key="2">
    <source>
        <dbReference type="Pfam" id="PF00498"/>
    </source>
</evidence>
<evidence type="ECO:0000313" key="4">
    <source>
        <dbReference type="Proteomes" id="UP000280008"/>
    </source>
</evidence>
<dbReference type="RefSeq" id="WP_121368633.1">
    <property type="nucleotide sequence ID" value="NZ_RBKS01000001.1"/>
</dbReference>
<name>A0A495IDT6_9MICO</name>
<evidence type="ECO:0000256" key="1">
    <source>
        <dbReference type="ARBA" id="ARBA00022553"/>
    </source>
</evidence>
<evidence type="ECO:0000313" key="3">
    <source>
        <dbReference type="EMBL" id="RKR73810.1"/>
    </source>
</evidence>
<dbReference type="InterPro" id="IPR008984">
    <property type="entry name" value="SMAD_FHA_dom_sf"/>
</dbReference>
<dbReference type="EMBL" id="RBKS01000001">
    <property type="protein sequence ID" value="RKR73810.1"/>
    <property type="molecule type" value="Genomic_DNA"/>
</dbReference>
<keyword evidence="1" id="KW-0597">Phosphoprotein</keyword>
<dbReference type="SUPFAM" id="SSF49879">
    <property type="entry name" value="SMAD/FHA domain"/>
    <property type="match status" value="1"/>
</dbReference>
<proteinExistence type="predicted"/>
<dbReference type="AlphaFoldDB" id="A0A495IDT6"/>
<protein>
    <submittedName>
        <fullName evidence="3">FHA domain-containing protein</fullName>
    </submittedName>
</protein>
<comment type="caution">
    <text evidence="3">The sequence shown here is derived from an EMBL/GenBank/DDBJ whole genome shotgun (WGS) entry which is preliminary data.</text>
</comment>